<dbReference type="HOGENOM" id="CLU_2507123_0_0_3"/>
<keyword evidence="2" id="KW-1185">Reference proteome</keyword>
<dbReference type="Proteomes" id="UP000008206">
    <property type="component" value="Plasmid Cy782202"/>
</dbReference>
<sequence length="85" mass="10289">MKISSPKMMNFTLLILKIEMQELSFNQVVDYVFDNRFKYKSTIKEILELEEGSYLRFSNIKQQIKFLLQQYLNWISYTCCDQKSL</sequence>
<dbReference type="EMBL" id="CP002200">
    <property type="protein sequence ID" value="ADN18136.1"/>
    <property type="molecule type" value="Genomic_DNA"/>
</dbReference>
<evidence type="ECO:0000313" key="1">
    <source>
        <dbReference type="EMBL" id="ADN18136.1"/>
    </source>
</evidence>
<evidence type="ECO:0000313" key="2">
    <source>
        <dbReference type="Proteomes" id="UP000008206"/>
    </source>
</evidence>
<organism evidence="1 2">
    <name type="scientific">Gloeothece verrucosa (strain PCC 7822)</name>
    <name type="common">Cyanothece sp. (strain PCC 7822)</name>
    <dbReference type="NCBI Taxonomy" id="497965"/>
    <lineage>
        <taxon>Bacteria</taxon>
        <taxon>Bacillati</taxon>
        <taxon>Cyanobacteriota</taxon>
        <taxon>Cyanophyceae</taxon>
        <taxon>Oscillatoriophycideae</taxon>
        <taxon>Chroococcales</taxon>
        <taxon>Aphanothecaceae</taxon>
        <taxon>Gloeothece</taxon>
        <taxon>Gloeothece verrucosa</taxon>
    </lineage>
</organism>
<dbReference type="KEGG" id="cyj:Cyan7822_6345"/>
<keyword evidence="1" id="KW-0614">Plasmid</keyword>
<protein>
    <submittedName>
        <fullName evidence="1">Uncharacterized protein</fullName>
    </submittedName>
</protein>
<dbReference type="AlphaFoldDB" id="E0UMF6"/>
<geneLocation type="plasmid" evidence="1 2">
    <name>Cy782202</name>
</geneLocation>
<accession>E0UMF6</accession>
<proteinExistence type="predicted"/>
<name>E0UMF6_GLOV7</name>
<reference evidence="2" key="1">
    <citation type="journal article" date="2011" name="MBio">
        <title>Novel metabolic attributes of the genus Cyanothece, comprising a group of unicellular nitrogen-fixing Cyanobacteria.</title>
        <authorList>
            <person name="Bandyopadhyay A."/>
            <person name="Elvitigala T."/>
            <person name="Welsh E."/>
            <person name="Stockel J."/>
            <person name="Liberton M."/>
            <person name="Min H."/>
            <person name="Sherman L.A."/>
            <person name="Pakrasi H.B."/>
        </authorList>
    </citation>
    <scope>NUCLEOTIDE SEQUENCE [LARGE SCALE GENOMIC DNA]</scope>
    <source>
        <strain evidence="2">PCC 7822</strain>
        <plasmid evidence="2">Cy782202</plasmid>
    </source>
</reference>
<gene>
    <name evidence="1" type="ordered locus">Cyan7822_6345</name>
</gene>